<protein>
    <recommendedName>
        <fullName evidence="1">Biogenesis factor required for ATP synthase 1-like C-terminal domain-containing protein</fullName>
    </recommendedName>
</protein>
<sequence length="357" mass="40148">MAFVSLISGFAGSHAGRYGCRATVRGLRSAGVVCMVQASSESSTRYTKEDQWDGLCRNAGIWEGNQASYDKDGIEKKRVGSSVYIHTSGEREDGKPGPSDVWVHLLREGSQRYSQVYFSRDNFFARGMFMSPFGDMDSGFRTAVRENGTIIEQVISMDGEDDKCVGRVRIVHKGARNEEGFSTWIVFRERRSPQALPEYNSQIPQSREHPVEIRETNNPWDLNTKSEGSTFEQLRGSWKGVKHTIGAKDSTMRKSEYSFDVSYTDGKMDVNYLLHHETETLRLKGERMTDNMIRFSNGGELRDLGGGVTVLSPPTIPESGNLVVEMAWVLGNTRKRVVRSYKDGEWVSSGYSIETRV</sequence>
<dbReference type="EMBL" id="HBEK01023603">
    <property type="protein sequence ID" value="CAD8402939.1"/>
    <property type="molecule type" value="Transcribed_RNA"/>
</dbReference>
<feature type="domain" description="Biogenesis factor required for ATP synthase 1-like C-terminal" evidence="1">
    <location>
        <begin position="230"/>
        <end position="357"/>
    </location>
</feature>
<accession>A0A7S0BUC9</accession>
<reference evidence="2" key="1">
    <citation type="submission" date="2021-01" db="EMBL/GenBank/DDBJ databases">
        <authorList>
            <person name="Corre E."/>
            <person name="Pelletier E."/>
            <person name="Niang G."/>
            <person name="Scheremetjew M."/>
            <person name="Finn R."/>
            <person name="Kale V."/>
            <person name="Holt S."/>
            <person name="Cochrane G."/>
            <person name="Meng A."/>
            <person name="Brown T."/>
            <person name="Cohen L."/>
        </authorList>
    </citation>
    <scope>NUCLEOTIDE SEQUENCE</scope>
    <source>
        <strain evidence="2">UTEX LB 2760</strain>
    </source>
</reference>
<dbReference type="Pfam" id="PF21053">
    <property type="entry name" value="BFA1_C"/>
    <property type="match status" value="1"/>
</dbReference>
<dbReference type="SUPFAM" id="SSF50814">
    <property type="entry name" value="Lipocalins"/>
    <property type="match status" value="1"/>
</dbReference>
<organism evidence="2">
    <name type="scientific">Rhodosorus marinus</name>
    <dbReference type="NCBI Taxonomy" id="101924"/>
    <lineage>
        <taxon>Eukaryota</taxon>
        <taxon>Rhodophyta</taxon>
        <taxon>Stylonematophyceae</taxon>
        <taxon>Stylonematales</taxon>
        <taxon>Stylonemataceae</taxon>
        <taxon>Rhodosorus</taxon>
    </lineage>
</organism>
<dbReference type="InterPro" id="IPR012674">
    <property type="entry name" value="Calycin"/>
</dbReference>
<evidence type="ECO:0000259" key="1">
    <source>
        <dbReference type="Pfam" id="PF21053"/>
    </source>
</evidence>
<name>A0A7S0BUC9_9RHOD</name>
<dbReference type="AlphaFoldDB" id="A0A7S0BUC9"/>
<dbReference type="Gene3D" id="2.40.128.20">
    <property type="match status" value="1"/>
</dbReference>
<proteinExistence type="predicted"/>
<dbReference type="InterPro" id="IPR048378">
    <property type="entry name" value="BFA1-like_C"/>
</dbReference>
<gene>
    <name evidence="2" type="ORF">RMAR0315_LOCUS12944</name>
</gene>
<evidence type="ECO:0000313" key="2">
    <source>
        <dbReference type="EMBL" id="CAD8402939.1"/>
    </source>
</evidence>